<dbReference type="Proteomes" id="UP000013173">
    <property type="component" value="Unassembled WGS sequence"/>
</dbReference>
<proteinExistence type="predicted"/>
<accession>N9PXN3</accession>
<dbReference type="EMBL" id="APRW01000009">
    <property type="protein sequence ID" value="ENX22436.1"/>
    <property type="molecule type" value="Genomic_DNA"/>
</dbReference>
<dbReference type="HOGENOM" id="CLU_167341_0_0_6"/>
<gene>
    <name evidence="1" type="ORF">F892_01678</name>
</gene>
<protein>
    <submittedName>
        <fullName evidence="1">Uncharacterized protein</fullName>
    </submittedName>
</protein>
<name>N9PXN3_9GAMM</name>
<comment type="caution">
    <text evidence="1">The sequence shown here is derived from an EMBL/GenBank/DDBJ whole genome shotgun (WGS) entry which is preliminary data.</text>
</comment>
<dbReference type="RefSeq" id="WP_005257465.1">
    <property type="nucleotide sequence ID" value="NZ_BMDR01000001.1"/>
</dbReference>
<sequence>MQALASKQNVVIAAIVGAEYMKIENLWAVNIPEEPDSELLHPVPTKKIGKQLVHRLKKEALQVFHTVGQSIADAITLEEWNGSQEDHTKYLQDNKNWWNDTTFLENDDVEAARGGNYD</sequence>
<reference evidence="1 2" key="1">
    <citation type="submission" date="2013-02" db="EMBL/GenBank/DDBJ databases">
        <title>The Genome Sequence of Acinetobacter sp. NIPH 2168.</title>
        <authorList>
            <consortium name="The Broad Institute Genome Sequencing Platform"/>
            <consortium name="The Broad Institute Genome Sequencing Center for Infectious Disease"/>
            <person name="Cerqueira G."/>
            <person name="Feldgarden M."/>
            <person name="Courvalin P."/>
            <person name="Perichon B."/>
            <person name="Grillot-Courvalin C."/>
            <person name="Clermont D."/>
            <person name="Rocha E."/>
            <person name="Yoon E.-J."/>
            <person name="Nemec A."/>
            <person name="Walker B."/>
            <person name="Young S.K."/>
            <person name="Zeng Q."/>
            <person name="Gargeya S."/>
            <person name="Fitzgerald M."/>
            <person name="Haas B."/>
            <person name="Abouelleil A."/>
            <person name="Alvarado L."/>
            <person name="Arachchi H.M."/>
            <person name="Berlin A.M."/>
            <person name="Chapman S.B."/>
            <person name="Dewar J."/>
            <person name="Goldberg J."/>
            <person name="Griggs A."/>
            <person name="Gujja S."/>
            <person name="Hansen M."/>
            <person name="Howarth C."/>
            <person name="Imamovic A."/>
            <person name="Larimer J."/>
            <person name="McCowan C."/>
            <person name="Murphy C."/>
            <person name="Neiman D."/>
            <person name="Pearson M."/>
            <person name="Priest M."/>
            <person name="Roberts A."/>
            <person name="Saif S."/>
            <person name="Shea T."/>
            <person name="Sisk P."/>
            <person name="Sykes S."/>
            <person name="Wortman J."/>
            <person name="Nusbaum C."/>
            <person name="Birren B."/>
        </authorList>
    </citation>
    <scope>NUCLEOTIDE SEQUENCE [LARGE SCALE GENOMIC DNA]</scope>
    <source>
        <strain evidence="1 2">NIPH 2168</strain>
    </source>
</reference>
<dbReference type="GeneID" id="303682091"/>
<evidence type="ECO:0000313" key="1">
    <source>
        <dbReference type="EMBL" id="ENX22436.1"/>
    </source>
</evidence>
<dbReference type="AlphaFoldDB" id="N9PXN3"/>
<organism evidence="1 2">
    <name type="scientific">Acinetobacter vivianii</name>
    <dbReference type="NCBI Taxonomy" id="1776742"/>
    <lineage>
        <taxon>Bacteria</taxon>
        <taxon>Pseudomonadati</taxon>
        <taxon>Pseudomonadota</taxon>
        <taxon>Gammaproteobacteria</taxon>
        <taxon>Moraxellales</taxon>
        <taxon>Moraxellaceae</taxon>
        <taxon>Acinetobacter</taxon>
    </lineage>
</organism>
<evidence type="ECO:0000313" key="2">
    <source>
        <dbReference type="Proteomes" id="UP000013173"/>
    </source>
</evidence>
<keyword evidence="2" id="KW-1185">Reference proteome</keyword>
<dbReference type="PATRIC" id="fig|1217706.3.peg.1623"/>